<evidence type="ECO:0008006" key="3">
    <source>
        <dbReference type="Google" id="ProtNLM"/>
    </source>
</evidence>
<protein>
    <recommendedName>
        <fullName evidence="3">DUF5678 domain-containing protein</fullName>
    </recommendedName>
</protein>
<dbReference type="Proteomes" id="UP000179241">
    <property type="component" value="Unassembled WGS sequence"/>
</dbReference>
<evidence type="ECO:0000313" key="1">
    <source>
        <dbReference type="EMBL" id="OGM77333.1"/>
    </source>
</evidence>
<sequence>MKVKTQDYSKSLRGYSSQWIAIKPETTRVVASGSSPKIVIEKARKIGVNSPVLTRVPEDYGVYIL</sequence>
<comment type="caution">
    <text evidence="1">The sequence shown here is derived from an EMBL/GenBank/DDBJ whole genome shotgun (WGS) entry which is preliminary data.</text>
</comment>
<reference evidence="1 2" key="1">
    <citation type="journal article" date="2016" name="Nat. Commun.">
        <title>Thousands of microbial genomes shed light on interconnected biogeochemical processes in an aquifer system.</title>
        <authorList>
            <person name="Anantharaman K."/>
            <person name="Brown C.T."/>
            <person name="Hug L.A."/>
            <person name="Sharon I."/>
            <person name="Castelle C.J."/>
            <person name="Probst A.J."/>
            <person name="Thomas B.C."/>
            <person name="Singh A."/>
            <person name="Wilkins M.J."/>
            <person name="Karaoz U."/>
            <person name="Brodie E.L."/>
            <person name="Williams K.H."/>
            <person name="Hubbard S.S."/>
            <person name="Banfield J.F."/>
        </authorList>
    </citation>
    <scope>NUCLEOTIDE SEQUENCE [LARGE SCALE GENOMIC DNA]</scope>
</reference>
<evidence type="ECO:0000313" key="2">
    <source>
        <dbReference type="Proteomes" id="UP000179241"/>
    </source>
</evidence>
<name>A0A1F8CLV4_9BACT</name>
<accession>A0A1F8CLV4</accession>
<dbReference type="AlphaFoldDB" id="A0A1F8CLV4"/>
<proteinExistence type="predicted"/>
<gene>
    <name evidence="1" type="ORF">A2188_01125</name>
</gene>
<dbReference type="EMBL" id="MGHU01000024">
    <property type="protein sequence ID" value="OGM77333.1"/>
    <property type="molecule type" value="Genomic_DNA"/>
</dbReference>
<organism evidence="1 2">
    <name type="scientific">Candidatus Woesebacteria bacterium RIFOXYA1_FULL_43_9</name>
    <dbReference type="NCBI Taxonomy" id="1802534"/>
    <lineage>
        <taxon>Bacteria</taxon>
        <taxon>Candidatus Woeseibacteriota</taxon>
    </lineage>
</organism>